<reference evidence="2" key="2">
    <citation type="journal article" date="2021" name="Sci. Rep.">
        <title>The distribution of antibiotic resistance genes in chicken gut microbiota commensals.</title>
        <authorList>
            <person name="Juricova H."/>
            <person name="Matiasovicova J."/>
            <person name="Kubasova T."/>
            <person name="Cejkova D."/>
            <person name="Rychlik I."/>
        </authorList>
    </citation>
    <scope>NUCLEOTIDE SEQUENCE</scope>
    <source>
        <strain evidence="2">An582</strain>
    </source>
</reference>
<feature type="transmembrane region" description="Helical" evidence="1">
    <location>
        <begin position="104"/>
        <end position="121"/>
    </location>
</feature>
<evidence type="ECO:0000256" key="1">
    <source>
        <dbReference type="SAM" id="Phobius"/>
    </source>
</evidence>
<evidence type="ECO:0000313" key="3">
    <source>
        <dbReference type="Proteomes" id="UP000705508"/>
    </source>
</evidence>
<dbReference type="PIRSF" id="PIRSF031501">
    <property type="entry name" value="QueT"/>
    <property type="match status" value="1"/>
</dbReference>
<feature type="transmembrane region" description="Helical" evidence="1">
    <location>
        <begin position="74"/>
        <end position="92"/>
    </location>
</feature>
<gene>
    <name evidence="2" type="ORF">H6A20_07985</name>
</gene>
<accession>A0A939BHB2</accession>
<protein>
    <submittedName>
        <fullName evidence="2">QueT transporter family protein</fullName>
    </submittedName>
</protein>
<dbReference type="InterPro" id="IPR010387">
    <property type="entry name" value="QueT"/>
</dbReference>
<dbReference type="PANTHER" id="PTHR40044">
    <property type="entry name" value="INTEGRAL MEMBRANE PROTEIN-RELATED"/>
    <property type="match status" value="1"/>
</dbReference>
<dbReference type="RefSeq" id="WP_204906612.1">
    <property type="nucleotide sequence ID" value="NZ_JACJKS010000009.1"/>
</dbReference>
<organism evidence="2 3">
    <name type="scientific">Mordavella massiliensis</name>
    <dbReference type="NCBI Taxonomy" id="1871024"/>
    <lineage>
        <taxon>Bacteria</taxon>
        <taxon>Bacillati</taxon>
        <taxon>Bacillota</taxon>
        <taxon>Clostridia</taxon>
        <taxon>Eubacteriales</taxon>
        <taxon>Clostridiaceae</taxon>
        <taxon>Mordavella</taxon>
    </lineage>
</organism>
<proteinExistence type="predicted"/>
<dbReference type="EMBL" id="JACJKS010000009">
    <property type="protein sequence ID" value="MBM6948596.1"/>
    <property type="molecule type" value="Genomic_DNA"/>
</dbReference>
<name>A0A939BHB2_9CLOT</name>
<dbReference type="AlphaFoldDB" id="A0A939BHB2"/>
<evidence type="ECO:0000313" key="2">
    <source>
        <dbReference type="EMBL" id="MBM6948596.1"/>
    </source>
</evidence>
<keyword evidence="1" id="KW-0472">Membrane</keyword>
<keyword evidence="1" id="KW-0812">Transmembrane</keyword>
<comment type="caution">
    <text evidence="2">The sequence shown here is derived from an EMBL/GenBank/DDBJ whole genome shotgun (WGS) entry which is preliminary data.</text>
</comment>
<feature type="transmembrane region" description="Helical" evidence="1">
    <location>
        <begin position="127"/>
        <end position="151"/>
    </location>
</feature>
<dbReference type="Proteomes" id="UP000705508">
    <property type="component" value="Unassembled WGS sequence"/>
</dbReference>
<keyword evidence="1" id="KW-1133">Transmembrane helix</keyword>
<dbReference type="Pfam" id="PF06177">
    <property type="entry name" value="QueT"/>
    <property type="match status" value="1"/>
</dbReference>
<dbReference type="PANTHER" id="PTHR40044:SF1">
    <property type="entry name" value="INTEGRAL MEMBRANE PROTEIN"/>
    <property type="match status" value="1"/>
</dbReference>
<feature type="transmembrane region" description="Helical" evidence="1">
    <location>
        <begin position="6"/>
        <end position="27"/>
    </location>
</feature>
<feature type="transmembrane region" description="Helical" evidence="1">
    <location>
        <begin position="47"/>
        <end position="68"/>
    </location>
</feature>
<reference evidence="2" key="1">
    <citation type="submission" date="2020-08" db="EMBL/GenBank/DDBJ databases">
        <authorList>
            <person name="Cejkova D."/>
            <person name="Kubasova T."/>
            <person name="Jahodarova E."/>
            <person name="Rychlik I."/>
        </authorList>
    </citation>
    <scope>NUCLEOTIDE SEQUENCE</scope>
    <source>
        <strain evidence="2">An582</strain>
    </source>
</reference>
<sequence>MKNKNVAFLTQAAMIAAIYVVLTYLFAPISFGEIQVRIAEALTILPLFTPAAIPGLFVGCLLGNIAGGALLPDIVFGSLATLTGAIFTWLLRGRRPVLGTLPPVIANVLIVPFVLKIAYGVNLPLPFLMLTIGIGEVVSCTVLGLVVYCALNRYRGMIFPKTAAL</sequence>